<dbReference type="Proteomes" id="UP000008810">
    <property type="component" value="Chromosome 4"/>
</dbReference>
<name>A0A2K2CPE5_BRADI</name>
<gene>
    <name evidence="2" type="ORF">BRADI_4g22101v3</name>
</gene>
<dbReference type="EMBL" id="CM000883">
    <property type="protein sequence ID" value="PNT63901.1"/>
    <property type="molecule type" value="Genomic_DNA"/>
</dbReference>
<dbReference type="Gramene" id="PNT63901">
    <property type="protein sequence ID" value="PNT63901"/>
    <property type="gene ID" value="BRADI_4g22101v3"/>
</dbReference>
<dbReference type="OrthoDB" id="685663at2759"/>
<evidence type="ECO:0000259" key="1">
    <source>
        <dbReference type="Pfam" id="PF07762"/>
    </source>
</evidence>
<protein>
    <recommendedName>
        <fullName evidence="1">DUF1618 domain-containing protein</fullName>
    </recommendedName>
</protein>
<evidence type="ECO:0000313" key="2">
    <source>
        <dbReference type="EMBL" id="PNT63901.1"/>
    </source>
</evidence>
<dbReference type="PANTHER" id="PTHR33074">
    <property type="entry name" value="EXPRESSED PROTEIN-RELATED"/>
    <property type="match status" value="1"/>
</dbReference>
<organism evidence="2">
    <name type="scientific">Brachypodium distachyon</name>
    <name type="common">Purple false brome</name>
    <name type="synonym">Trachynia distachya</name>
    <dbReference type="NCBI Taxonomy" id="15368"/>
    <lineage>
        <taxon>Eukaryota</taxon>
        <taxon>Viridiplantae</taxon>
        <taxon>Streptophyta</taxon>
        <taxon>Embryophyta</taxon>
        <taxon>Tracheophyta</taxon>
        <taxon>Spermatophyta</taxon>
        <taxon>Magnoliopsida</taxon>
        <taxon>Liliopsida</taxon>
        <taxon>Poales</taxon>
        <taxon>Poaceae</taxon>
        <taxon>BOP clade</taxon>
        <taxon>Pooideae</taxon>
        <taxon>Stipodae</taxon>
        <taxon>Brachypodieae</taxon>
        <taxon>Brachypodium</taxon>
    </lineage>
</organism>
<reference evidence="2 3" key="1">
    <citation type="journal article" date="2010" name="Nature">
        <title>Genome sequencing and analysis of the model grass Brachypodium distachyon.</title>
        <authorList>
            <consortium name="International Brachypodium Initiative"/>
        </authorList>
    </citation>
    <scope>NUCLEOTIDE SEQUENCE [LARGE SCALE GENOMIC DNA]</scope>
    <source>
        <strain evidence="2 3">Bd21</strain>
    </source>
</reference>
<evidence type="ECO:0000313" key="3">
    <source>
        <dbReference type="EnsemblPlants" id="PNT63901"/>
    </source>
</evidence>
<dbReference type="AlphaFoldDB" id="A0A2K2CPE5"/>
<evidence type="ECO:0000313" key="4">
    <source>
        <dbReference type="Proteomes" id="UP000008810"/>
    </source>
</evidence>
<reference evidence="3" key="3">
    <citation type="submission" date="2018-08" db="UniProtKB">
        <authorList>
            <consortium name="EnsemblPlants"/>
        </authorList>
    </citation>
    <scope>IDENTIFICATION</scope>
    <source>
        <strain evidence="3">cv. Bd21</strain>
    </source>
</reference>
<dbReference type="Pfam" id="PF07762">
    <property type="entry name" value="DUF1618"/>
    <property type="match status" value="1"/>
</dbReference>
<sequence length="401" mass="45553">MVEIQSNRAPAIPSWVLLDQFFLYENPAAGSFPAAADATSAGARDTKGEPIGVSLELHPPPASSRFRLHYCPVEREPSGAVLFRVEVPFVGLPLNHRYAMDYFLYRASGPRLSLLQRCYSTYDEIMAMEAAVGKDANWRSTRRMVNQNAIGLLLLPGPGDGDEEGFVVAELRINIRPPKPRRRRWKPSSSGYNPPRPKTADFARWTTHKVVPFSRRYLCWVDYNMGLLFCDVGSKVPELKYIPFPAPLPHTATPHDFRAVCVTNNGDAPGQESHAVAVPHLYLRVQVHRPWFHRHCLDIGQEGERRRRRRRRDGINGRVGADELWAMEGYDHDVLSKGMPQFPLVSMDDPRILYFVPYGHDGSTWIVTLDLESKKILGYGELVMTKRTAVGQHFQWLWLLP</sequence>
<dbReference type="InterPro" id="IPR011676">
    <property type="entry name" value="DUF1618"/>
</dbReference>
<proteinExistence type="predicted"/>
<dbReference type="PANTHER" id="PTHR33074:SF53">
    <property type="entry name" value="DUF1618 DOMAIN-CONTAINING PROTEIN"/>
    <property type="match status" value="1"/>
</dbReference>
<reference evidence="2" key="2">
    <citation type="submission" date="2017-06" db="EMBL/GenBank/DDBJ databases">
        <title>WGS assembly of Brachypodium distachyon.</title>
        <authorList>
            <consortium name="The International Brachypodium Initiative"/>
            <person name="Lucas S."/>
            <person name="Harmon-Smith M."/>
            <person name="Lail K."/>
            <person name="Tice H."/>
            <person name="Grimwood J."/>
            <person name="Bruce D."/>
            <person name="Barry K."/>
            <person name="Shu S."/>
            <person name="Lindquist E."/>
            <person name="Wang M."/>
            <person name="Pitluck S."/>
            <person name="Vogel J.P."/>
            <person name="Garvin D.F."/>
            <person name="Mockler T.C."/>
            <person name="Schmutz J."/>
            <person name="Rokhsar D."/>
            <person name="Bevan M.W."/>
        </authorList>
    </citation>
    <scope>NUCLEOTIDE SEQUENCE</scope>
    <source>
        <strain evidence="2">Bd21</strain>
    </source>
</reference>
<dbReference type="InParanoid" id="A0A2K2CPE5"/>
<keyword evidence="4" id="KW-1185">Reference proteome</keyword>
<dbReference type="EnsemblPlants" id="PNT63901">
    <property type="protein sequence ID" value="PNT63901"/>
    <property type="gene ID" value="BRADI_4g22101v3"/>
</dbReference>
<feature type="domain" description="DUF1618" evidence="1">
    <location>
        <begin position="220"/>
        <end position="264"/>
    </location>
</feature>
<accession>A0A2K2CPE5</accession>